<feature type="compositionally biased region" description="Polar residues" evidence="1">
    <location>
        <begin position="173"/>
        <end position="186"/>
    </location>
</feature>
<feature type="compositionally biased region" description="Basic and acidic residues" evidence="1">
    <location>
        <begin position="147"/>
        <end position="156"/>
    </location>
</feature>
<evidence type="ECO:0000256" key="1">
    <source>
        <dbReference type="SAM" id="MobiDB-lite"/>
    </source>
</evidence>
<proteinExistence type="predicted"/>
<organism evidence="2 3">
    <name type="scientific">Hemibagrus wyckioides</name>
    <dbReference type="NCBI Taxonomy" id="337641"/>
    <lineage>
        <taxon>Eukaryota</taxon>
        <taxon>Metazoa</taxon>
        <taxon>Chordata</taxon>
        <taxon>Craniata</taxon>
        <taxon>Vertebrata</taxon>
        <taxon>Euteleostomi</taxon>
        <taxon>Actinopterygii</taxon>
        <taxon>Neopterygii</taxon>
        <taxon>Teleostei</taxon>
        <taxon>Ostariophysi</taxon>
        <taxon>Siluriformes</taxon>
        <taxon>Bagridae</taxon>
        <taxon>Hemibagrus</taxon>
    </lineage>
</organism>
<feature type="compositionally biased region" description="Acidic residues" evidence="1">
    <location>
        <begin position="188"/>
        <end position="197"/>
    </location>
</feature>
<comment type="caution">
    <text evidence="2">The sequence shown here is derived from an EMBL/GenBank/DDBJ whole genome shotgun (WGS) entry which is preliminary data.</text>
</comment>
<accession>A0A9D3P094</accession>
<sequence length="197" mass="22169">MLRALGATPFVLECVHRNWAVELMESVEVVKLAGLRSTHPGQSTRQREEQQSSVVPPMKRQAFQPRPPQTPRPIMQKRRAVPTNDLYQEMNKIYRDWTRYSRTVKTDAHVRITKESQQKSGGVKLPPIKTNITRGSQQMCSSAIAARGEHRREDGCARGAEAGGPSDEKPGFSAQTSTNTLPQNAESMDLEEYNFHP</sequence>
<evidence type="ECO:0000313" key="3">
    <source>
        <dbReference type="Proteomes" id="UP000824219"/>
    </source>
</evidence>
<gene>
    <name evidence="2" type="ORF">KOW79_005710</name>
</gene>
<name>A0A9D3P094_9TELE</name>
<feature type="region of interest" description="Disordered" evidence="1">
    <location>
        <begin position="144"/>
        <end position="197"/>
    </location>
</feature>
<dbReference type="AlphaFoldDB" id="A0A9D3P094"/>
<evidence type="ECO:0000313" key="2">
    <source>
        <dbReference type="EMBL" id="KAG7331741.1"/>
    </source>
</evidence>
<dbReference type="Proteomes" id="UP000824219">
    <property type="component" value="Linkage Group LG06"/>
</dbReference>
<keyword evidence="3" id="KW-1185">Reference proteome</keyword>
<reference evidence="2 3" key="1">
    <citation type="submission" date="2021-06" db="EMBL/GenBank/DDBJ databases">
        <title>Chromosome-level genome assembly of the red-tail catfish (Hemibagrus wyckioides).</title>
        <authorList>
            <person name="Shao F."/>
        </authorList>
    </citation>
    <scope>NUCLEOTIDE SEQUENCE [LARGE SCALE GENOMIC DNA]</scope>
    <source>
        <strain evidence="2">EC202008001</strain>
        <tissue evidence="2">Blood</tissue>
    </source>
</reference>
<feature type="region of interest" description="Disordered" evidence="1">
    <location>
        <begin position="37"/>
        <end position="74"/>
    </location>
</feature>
<protein>
    <submittedName>
        <fullName evidence="2">Uncharacterized protein</fullName>
    </submittedName>
</protein>
<dbReference type="EMBL" id="JAHKSW010000006">
    <property type="protein sequence ID" value="KAG7331741.1"/>
    <property type="molecule type" value="Genomic_DNA"/>
</dbReference>